<sequence length="415" mass="45790">MFYRLLLALKKPGNTLWITPTLGALLAIIFAFAAKSVNFFIAENVLPEVQQETLDGLLGIIASSMLAVSTFSLSIMVSAFASASGGTTPRATELVMGDDNTRMAIASFISAFIYAIIAKTVLGMGFYGQNGRFVLFVSTLLVLLYLIITLIRWVATISHLGGMKNTLEKIHCAAEKALQHYRLNPTMGASWLGKCSAKASVVYANEVGYLTHIDMQSLQRYAEKQDCYIEIKVRPGELISPNMPLICIENAPQDQQQLDKLAQYFVLAGSRSYEEDPEWGFIVLAESAQKALPPVANDPGTAIAVMHIMMRILITQPEAKATTIDYDRLAIKPLDAADWIKSGFAPIARDGVNLLEVDLLLQKTLATIWQNAPEQRVREAALQLAISSLQRAEQALTFSEDFQLLQQKHNKLFDK</sequence>
<feature type="transmembrane region" description="Helical" evidence="1">
    <location>
        <begin position="104"/>
        <end position="127"/>
    </location>
</feature>
<feature type="transmembrane region" description="Helical" evidence="1">
    <location>
        <begin position="133"/>
        <end position="155"/>
    </location>
</feature>
<comment type="caution">
    <text evidence="2">The sequence shown here is derived from an EMBL/GenBank/DDBJ whole genome shotgun (WGS) entry which is preliminary data.</text>
</comment>
<feature type="transmembrane region" description="Helical" evidence="1">
    <location>
        <begin position="21"/>
        <end position="41"/>
    </location>
</feature>
<gene>
    <name evidence="2" type="ORF">A6A20_11855</name>
</gene>
<reference evidence="2" key="1">
    <citation type="submission" date="2016-03" db="EMBL/GenBank/DDBJ databases">
        <title>Co-evolution between Pasteurellaceae and their hosts.</title>
        <authorList>
            <person name="Hansen M.J."/>
            <person name="Bojesen A.M."/>
            <person name="Planet P."/>
        </authorList>
    </citation>
    <scope>NUCLEOTIDE SEQUENCE</scope>
    <source>
        <strain evidence="2">146/S8/89</strain>
    </source>
</reference>
<dbReference type="RefSeq" id="WP_279573635.1">
    <property type="nucleotide sequence ID" value="NZ_LWID01000001.1"/>
</dbReference>
<keyword evidence="3" id="KW-1185">Reference proteome</keyword>
<name>A0A9X4SR76_9PAST</name>
<keyword evidence="1" id="KW-0812">Transmembrane</keyword>
<evidence type="ECO:0000256" key="1">
    <source>
        <dbReference type="SAM" id="Phobius"/>
    </source>
</evidence>
<keyword evidence="1" id="KW-0472">Membrane</keyword>
<dbReference type="AlphaFoldDB" id="A0A9X4SR76"/>
<evidence type="ECO:0008006" key="4">
    <source>
        <dbReference type="Google" id="ProtNLM"/>
    </source>
</evidence>
<protein>
    <recommendedName>
        <fullName evidence="4">DUF2254 domain-containing protein</fullName>
    </recommendedName>
</protein>
<accession>A0A9X4SR76</accession>
<dbReference type="Pfam" id="PF10011">
    <property type="entry name" value="DUF2254"/>
    <property type="match status" value="1"/>
</dbReference>
<evidence type="ECO:0000313" key="3">
    <source>
        <dbReference type="Proteomes" id="UP001155500"/>
    </source>
</evidence>
<keyword evidence="1" id="KW-1133">Transmembrane helix</keyword>
<dbReference type="EMBL" id="LWID01000001">
    <property type="protein sequence ID" value="MDG6896291.1"/>
    <property type="molecule type" value="Genomic_DNA"/>
</dbReference>
<dbReference type="Proteomes" id="UP001155500">
    <property type="component" value="Unassembled WGS sequence"/>
</dbReference>
<feature type="transmembrane region" description="Helical" evidence="1">
    <location>
        <begin position="61"/>
        <end position="83"/>
    </location>
</feature>
<evidence type="ECO:0000313" key="2">
    <source>
        <dbReference type="EMBL" id="MDG6896291.1"/>
    </source>
</evidence>
<organism evidence="2 3">
    <name type="scientific">Volucribacter amazonae</name>
    <dbReference type="NCBI Taxonomy" id="256731"/>
    <lineage>
        <taxon>Bacteria</taxon>
        <taxon>Pseudomonadati</taxon>
        <taxon>Pseudomonadota</taxon>
        <taxon>Gammaproteobacteria</taxon>
        <taxon>Pasteurellales</taxon>
        <taxon>Pasteurellaceae</taxon>
        <taxon>Volucribacter</taxon>
    </lineage>
</organism>
<dbReference type="InterPro" id="IPR018723">
    <property type="entry name" value="DUF2254_membrane"/>
</dbReference>
<proteinExistence type="predicted"/>